<dbReference type="EMBL" id="PYGD01000001">
    <property type="protein sequence ID" value="PSK95211.1"/>
    <property type="molecule type" value="Genomic_DNA"/>
</dbReference>
<feature type="chain" id="PRO_5015169165" evidence="1">
    <location>
        <begin position="24"/>
        <end position="123"/>
    </location>
</feature>
<keyword evidence="1" id="KW-0732">Signal</keyword>
<dbReference type="AlphaFoldDB" id="A0A2P8DDA3"/>
<evidence type="ECO:0000256" key="1">
    <source>
        <dbReference type="SAM" id="SignalP"/>
    </source>
</evidence>
<evidence type="ECO:0000313" key="2">
    <source>
        <dbReference type="EMBL" id="PSK95211.1"/>
    </source>
</evidence>
<comment type="caution">
    <text evidence="2">The sequence shown here is derived from an EMBL/GenBank/DDBJ whole genome shotgun (WGS) entry which is preliminary data.</text>
</comment>
<name>A0A2P8DDA3_9BACT</name>
<keyword evidence="3" id="KW-1185">Reference proteome</keyword>
<dbReference type="Proteomes" id="UP000240572">
    <property type="component" value="Unassembled WGS sequence"/>
</dbReference>
<proteinExistence type="predicted"/>
<protein>
    <submittedName>
        <fullName evidence="2">Uncharacterized protein</fullName>
    </submittedName>
</protein>
<dbReference type="RefSeq" id="WP_106521874.1">
    <property type="nucleotide sequence ID" value="NZ_PYGD01000001.1"/>
</dbReference>
<organism evidence="2 3">
    <name type="scientific">Taibaiella chishuiensis</name>
    <dbReference type="NCBI Taxonomy" id="1434707"/>
    <lineage>
        <taxon>Bacteria</taxon>
        <taxon>Pseudomonadati</taxon>
        <taxon>Bacteroidota</taxon>
        <taxon>Chitinophagia</taxon>
        <taxon>Chitinophagales</taxon>
        <taxon>Chitinophagaceae</taxon>
        <taxon>Taibaiella</taxon>
    </lineage>
</organism>
<feature type="signal peptide" evidence="1">
    <location>
        <begin position="1"/>
        <end position="23"/>
    </location>
</feature>
<evidence type="ECO:0000313" key="3">
    <source>
        <dbReference type="Proteomes" id="UP000240572"/>
    </source>
</evidence>
<sequence length="123" mass="12877">MKKLKFLGLFLALSLIFAHVTHAQFLRGTTVTRVAGGAAGNASVSLCSISICLVPVNYPAPGSHTFAMAPNDVVNFVIGFGTGGFFVNKSAVDATAGFYVQGNGTNTLLIQKTGLGVYEFFII</sequence>
<gene>
    <name evidence="2" type="ORF">B0I18_1011377</name>
</gene>
<reference evidence="2 3" key="1">
    <citation type="submission" date="2018-03" db="EMBL/GenBank/DDBJ databases">
        <title>Genomic Encyclopedia of Type Strains, Phase III (KMG-III): the genomes of soil and plant-associated and newly described type strains.</title>
        <authorList>
            <person name="Whitman W."/>
        </authorList>
    </citation>
    <scope>NUCLEOTIDE SEQUENCE [LARGE SCALE GENOMIC DNA]</scope>
    <source>
        <strain evidence="2 3">CGMCC 1.12700</strain>
    </source>
</reference>
<accession>A0A2P8DDA3</accession>